<evidence type="ECO:0000313" key="2">
    <source>
        <dbReference type="Proteomes" id="UP000192743"/>
    </source>
</evidence>
<dbReference type="InterPro" id="IPR021415">
    <property type="entry name" value="SAV0927-like"/>
</dbReference>
<evidence type="ECO:0008006" key="3">
    <source>
        <dbReference type="Google" id="ProtNLM"/>
    </source>
</evidence>
<gene>
    <name evidence="1" type="ORF">BTI247_42330</name>
</gene>
<dbReference type="AlphaFoldDB" id="A0A9W3SWD2"/>
<organism evidence="1 2">
    <name type="scientific">Bacillus thuringiensis Bt18247</name>
    <dbReference type="NCBI Taxonomy" id="1423143"/>
    <lineage>
        <taxon>Bacteria</taxon>
        <taxon>Bacillati</taxon>
        <taxon>Bacillota</taxon>
        <taxon>Bacilli</taxon>
        <taxon>Bacillales</taxon>
        <taxon>Bacillaceae</taxon>
        <taxon>Bacillus</taxon>
        <taxon>Bacillus cereus group</taxon>
    </lineage>
</organism>
<dbReference type="EMBL" id="CP015250">
    <property type="protein sequence ID" value="AOM12613.1"/>
    <property type="molecule type" value="Genomic_DNA"/>
</dbReference>
<accession>A0A9W3SWD2</accession>
<dbReference type="SMR" id="A0A9W3SWD2"/>
<dbReference type="Proteomes" id="UP000192743">
    <property type="component" value="Chromosome"/>
</dbReference>
<evidence type="ECO:0000313" key="1">
    <source>
        <dbReference type="EMBL" id="AOM12613.1"/>
    </source>
</evidence>
<protein>
    <recommendedName>
        <fullName evidence="3">DUF3055 domain-containing protein</fullName>
    </recommendedName>
</protein>
<reference evidence="1 2" key="1">
    <citation type="submission" date="2016-02" db="EMBL/GenBank/DDBJ databases">
        <title>Comparative analysis of three nematocidal Bacillus thuringiensis strains.</title>
        <authorList>
            <person name="Hollensteiner J."/>
            <person name="Kloesener M."/>
            <person name="Bunk B."/>
            <person name="Sproeer C."/>
            <person name="Rosenstiel P."/>
            <person name="Schulte-Iserlohe R."/>
            <person name="Schulenburg H."/>
            <person name="Liesegang H."/>
        </authorList>
    </citation>
    <scope>NUCLEOTIDE SEQUENCE [LARGE SCALE GENOMIC DNA]</scope>
    <source>
        <strain evidence="1 2">Bt18247</strain>
    </source>
</reference>
<name>A0A9W3SWD2_BACTU</name>
<dbReference type="Pfam" id="PF11256">
    <property type="entry name" value="SAV0927-like"/>
    <property type="match status" value="1"/>
</dbReference>
<sequence length="114" mass="13620">MFNILLMKRDVERWKPMFEKLYDEHESVKVRFLGFMTHDTRYDFGVIYTNMFFGKPLIVCMQTGRSTLLGRDDVENVQYIQEIFKLGSEEEAKELAQFFKFLVPSTSLHAEYEE</sequence>
<proteinExistence type="predicted"/>